<evidence type="ECO:0000256" key="7">
    <source>
        <dbReference type="ARBA" id="ARBA00022989"/>
    </source>
</evidence>
<keyword evidence="22" id="KW-1185">Reference proteome</keyword>
<dbReference type="Gene3D" id="1.20.1730.10">
    <property type="entry name" value="Sodium/glucose cotransporter"/>
    <property type="match status" value="1"/>
</dbReference>
<comment type="caution">
    <text evidence="21">The sequence shown here is derived from an EMBL/GenBank/DDBJ whole genome shotgun (WGS) entry which is preliminary data.</text>
</comment>
<evidence type="ECO:0000313" key="21">
    <source>
        <dbReference type="EMBL" id="KAJ8413524.1"/>
    </source>
</evidence>
<evidence type="ECO:0000256" key="1">
    <source>
        <dbReference type="ARBA" id="ARBA00004424"/>
    </source>
</evidence>
<dbReference type="PROSITE" id="PS00457">
    <property type="entry name" value="NA_SOLUT_SYMP_2"/>
    <property type="match status" value="1"/>
</dbReference>
<keyword evidence="12" id="KW-0739">Sodium transport</keyword>
<evidence type="ECO:0000256" key="5">
    <source>
        <dbReference type="ARBA" id="ARBA00022597"/>
    </source>
</evidence>
<feature type="transmembrane region" description="Helical" evidence="20">
    <location>
        <begin position="471"/>
        <end position="493"/>
    </location>
</feature>
<evidence type="ECO:0000256" key="13">
    <source>
        <dbReference type="ARBA" id="ARBA00036082"/>
    </source>
</evidence>
<dbReference type="Proteomes" id="UP001221898">
    <property type="component" value="Unassembled WGS sequence"/>
</dbReference>
<proteinExistence type="inferred from homology"/>
<feature type="transmembrane region" description="Helical" evidence="20">
    <location>
        <begin position="201"/>
        <end position="219"/>
    </location>
</feature>
<dbReference type="PROSITE" id="PS00456">
    <property type="entry name" value="NA_SOLUT_SYMP_1"/>
    <property type="match status" value="1"/>
</dbReference>
<evidence type="ECO:0000256" key="10">
    <source>
        <dbReference type="ARBA" id="ARBA00023136"/>
    </source>
</evidence>
<evidence type="ECO:0000256" key="4">
    <source>
        <dbReference type="ARBA" id="ARBA00022475"/>
    </source>
</evidence>
<evidence type="ECO:0000256" key="9">
    <source>
        <dbReference type="ARBA" id="ARBA00023065"/>
    </source>
</evidence>
<keyword evidence="8" id="KW-0915">Sodium</keyword>
<reference evidence="21" key="1">
    <citation type="journal article" date="2023" name="Science">
        <title>Genome structures resolve the early diversification of teleost fishes.</title>
        <authorList>
            <person name="Parey E."/>
            <person name="Louis A."/>
            <person name="Montfort J."/>
            <person name="Bouchez O."/>
            <person name="Roques C."/>
            <person name="Iampietro C."/>
            <person name="Lluch J."/>
            <person name="Castinel A."/>
            <person name="Donnadieu C."/>
            <person name="Desvignes T."/>
            <person name="Floi Bucao C."/>
            <person name="Jouanno E."/>
            <person name="Wen M."/>
            <person name="Mejri S."/>
            <person name="Dirks R."/>
            <person name="Jansen H."/>
            <person name="Henkel C."/>
            <person name="Chen W.J."/>
            <person name="Zahm M."/>
            <person name="Cabau C."/>
            <person name="Klopp C."/>
            <person name="Thompson A.W."/>
            <person name="Robinson-Rechavi M."/>
            <person name="Braasch I."/>
            <person name="Lecointre G."/>
            <person name="Bobe J."/>
            <person name="Postlethwait J.H."/>
            <person name="Berthelot C."/>
            <person name="Roest Crollius H."/>
            <person name="Guiguen Y."/>
        </authorList>
    </citation>
    <scope>NUCLEOTIDE SEQUENCE</scope>
    <source>
        <strain evidence="21">NC1722</strain>
    </source>
</reference>
<keyword evidence="6 20" id="KW-0812">Transmembrane</keyword>
<evidence type="ECO:0000256" key="2">
    <source>
        <dbReference type="ARBA" id="ARBA00006434"/>
    </source>
</evidence>
<comment type="subcellular location">
    <subcellularLocation>
        <location evidence="1">Apical cell membrane</location>
        <topology evidence="1">Multi-pass membrane protein</topology>
    </subcellularLocation>
</comment>
<dbReference type="InterPro" id="IPR018212">
    <property type="entry name" value="Na/solute_symporter_CS"/>
</dbReference>
<sequence>MDSNSTTNFFNLSRSFTVSDIIVIGAYFLMNVAVGIWSSCRVSRNTLSGYFLAGRDMAWWPIGASLFASSEGSGLFIGLAGTGAAGGIAVAGFEWNATYVLLALAWVFVPVYISSGIVTMPEYLGRRFGGERIRMYLSALSLLLSVFTKISTDLYSGALFIQVCLGWNLYLSTVLMLVVTALYTIAGGLAAVIYTDTLQTFIMIIGAIILTITAFNKIGGYNNLEGAYQKAIPSKIIPNTTCHLPRADAMHLFRDPVEGDLPWPGMTLGLTILATWYWCTDQVIVQRSLSAKNLSHAKGASILASYLKMLPMIFIILPGMISRALYPDSVGCVDPEECVKVCGAEVGCSNIAFPKLVIDLMPSGLRGLMIAVMMAALMSSLTSIFNSSSTLFTMDIWKKYRRAATEKELLLVGRIVTVILVVISVVWIPILQSANSGQLYVYIQSVTSYLAPPVTAIFVLAVFWKRTNEAGAFWGLMVGLVVGLARMILEFAYPPPRCGVFDPRPAILSSIHYLHFAIILCALTAGVVVVISLITTPPLEEQIRNLTWWTLSQENVDREIPLQKVSSLSDHTQQRTEGADPQRRRKYVRGAAFCSSRANGAAAAPQDIIHSTRENPFWSRFCCVNAIILMCINIFLYAYFA</sequence>
<evidence type="ECO:0000256" key="15">
    <source>
        <dbReference type="ARBA" id="ARBA00039217"/>
    </source>
</evidence>
<evidence type="ECO:0000256" key="14">
    <source>
        <dbReference type="ARBA" id="ARBA00036553"/>
    </source>
</evidence>
<keyword evidence="3" id="KW-0813">Transport</keyword>
<keyword evidence="7 20" id="KW-1133">Transmembrane helix</keyword>
<evidence type="ECO:0000256" key="8">
    <source>
        <dbReference type="ARBA" id="ARBA00023053"/>
    </source>
</evidence>
<feature type="transmembrane region" description="Helical" evidence="20">
    <location>
        <begin position="99"/>
        <end position="121"/>
    </location>
</feature>
<feature type="transmembrane region" description="Helical" evidence="20">
    <location>
        <begin position="16"/>
        <end position="37"/>
    </location>
</feature>
<evidence type="ECO:0000256" key="17">
    <source>
        <dbReference type="ARBA" id="ARBA00042835"/>
    </source>
</evidence>
<comment type="function">
    <text evidence="18">Electrogenic Na+-coupled sugar symporter that actively transports D-mannose or D-fructose at the plasma membrane, with a Na+ to sugar coupling ratio of 1:1. Transporter activity is driven by a transmembrane Na+ electrochemical gradient set by the Na+/K+ pump. Exclusively recognizes sugar substrates having a pyranose ring with an axial hydroxyl group on carbon 2. Has likely evolved to enable renal reabsorption of D-mannose, an important constituent of oligosaccharide chains of glycoproteins. Contributes to dietary D-fructose reabsorption from glomerular filtrate across the brush border of the kidney.</text>
</comment>
<evidence type="ECO:0000256" key="12">
    <source>
        <dbReference type="ARBA" id="ARBA00023201"/>
    </source>
</evidence>
<comment type="catalytic activity">
    <reaction evidence="13">
        <text>D-mannose(out) + Na(+)(out) = D-mannose(in) + Na(+)(in)</text>
        <dbReference type="Rhea" id="RHEA:72907"/>
        <dbReference type="ChEBI" id="CHEBI:4208"/>
        <dbReference type="ChEBI" id="CHEBI:29101"/>
    </reaction>
    <physiologicalReaction direction="left-to-right" evidence="13">
        <dbReference type="Rhea" id="RHEA:72908"/>
    </physiologicalReaction>
</comment>
<dbReference type="PROSITE" id="PS50283">
    <property type="entry name" value="NA_SOLUT_SYMP_3"/>
    <property type="match status" value="1"/>
</dbReference>
<dbReference type="GO" id="GO:0005412">
    <property type="term" value="F:D-glucose:sodium symporter activity"/>
    <property type="evidence" value="ECO:0007669"/>
    <property type="project" value="TreeGrafter"/>
</dbReference>
<evidence type="ECO:0000256" key="19">
    <source>
        <dbReference type="RuleBase" id="RU362091"/>
    </source>
</evidence>
<dbReference type="AlphaFoldDB" id="A0AAD7T321"/>
<dbReference type="FunFam" id="1.20.1730.10:FF:000004">
    <property type="entry name" value="sodium/glucose cotransporter 5 isoform X1"/>
    <property type="match status" value="1"/>
</dbReference>
<keyword evidence="11" id="KW-0325">Glycoprotein</keyword>
<dbReference type="PANTHER" id="PTHR11819">
    <property type="entry name" value="SOLUTE CARRIER FAMILY 5"/>
    <property type="match status" value="1"/>
</dbReference>
<comment type="similarity">
    <text evidence="2 19">Belongs to the sodium:solute symporter (SSF) (TC 2.A.21) family.</text>
</comment>
<accession>A0AAD7T321</accession>
<keyword evidence="10 20" id="KW-0472">Membrane</keyword>
<name>A0AAD7T321_9TELE</name>
<protein>
    <recommendedName>
        <fullName evidence="15">Sodium/mannose cotransporter SLC5A10</fullName>
    </recommendedName>
    <alternativeName>
        <fullName evidence="16">Sodium/glucose cotransporter 5</fullName>
    </alternativeName>
    <alternativeName>
        <fullName evidence="17">Solute carrier family 5 member 10</fullName>
    </alternativeName>
</protein>
<dbReference type="InterPro" id="IPR001734">
    <property type="entry name" value="Na/solute_symporter"/>
</dbReference>
<evidence type="ECO:0000256" key="20">
    <source>
        <dbReference type="SAM" id="Phobius"/>
    </source>
</evidence>
<dbReference type="NCBIfam" id="TIGR00813">
    <property type="entry name" value="sss"/>
    <property type="match status" value="1"/>
</dbReference>
<dbReference type="GO" id="GO:0016324">
    <property type="term" value="C:apical plasma membrane"/>
    <property type="evidence" value="ECO:0007669"/>
    <property type="project" value="UniProtKB-SubCell"/>
</dbReference>
<feature type="transmembrane region" description="Helical" evidence="20">
    <location>
        <begin position="300"/>
        <end position="321"/>
    </location>
</feature>
<feature type="transmembrane region" description="Helical" evidence="20">
    <location>
        <begin position="133"/>
        <end position="150"/>
    </location>
</feature>
<feature type="transmembrane region" description="Helical" evidence="20">
    <location>
        <begin position="617"/>
        <end position="640"/>
    </location>
</feature>
<feature type="transmembrane region" description="Helical" evidence="20">
    <location>
        <begin position="261"/>
        <end position="279"/>
    </location>
</feature>
<keyword evidence="9" id="KW-0406">Ion transport</keyword>
<evidence type="ECO:0000256" key="18">
    <source>
        <dbReference type="ARBA" id="ARBA00045692"/>
    </source>
</evidence>
<dbReference type="InterPro" id="IPR038377">
    <property type="entry name" value="Na/Glc_symporter_sf"/>
</dbReference>
<keyword evidence="4" id="KW-1003">Cell membrane</keyword>
<dbReference type="EMBL" id="JAINUG010000015">
    <property type="protein sequence ID" value="KAJ8413524.1"/>
    <property type="molecule type" value="Genomic_DNA"/>
</dbReference>
<evidence type="ECO:0000256" key="11">
    <source>
        <dbReference type="ARBA" id="ARBA00023180"/>
    </source>
</evidence>
<feature type="transmembrane region" description="Helical" evidence="20">
    <location>
        <begin position="442"/>
        <end position="464"/>
    </location>
</feature>
<keyword evidence="5" id="KW-0762">Sugar transport</keyword>
<feature type="transmembrane region" description="Helical" evidence="20">
    <location>
        <begin position="368"/>
        <end position="388"/>
    </location>
</feature>
<evidence type="ECO:0000256" key="16">
    <source>
        <dbReference type="ARBA" id="ARBA00041339"/>
    </source>
</evidence>
<evidence type="ECO:0000256" key="3">
    <source>
        <dbReference type="ARBA" id="ARBA00022448"/>
    </source>
</evidence>
<organism evidence="21 22">
    <name type="scientific">Aldrovandia affinis</name>
    <dbReference type="NCBI Taxonomy" id="143900"/>
    <lineage>
        <taxon>Eukaryota</taxon>
        <taxon>Metazoa</taxon>
        <taxon>Chordata</taxon>
        <taxon>Craniata</taxon>
        <taxon>Vertebrata</taxon>
        <taxon>Euteleostomi</taxon>
        <taxon>Actinopterygii</taxon>
        <taxon>Neopterygii</taxon>
        <taxon>Teleostei</taxon>
        <taxon>Notacanthiformes</taxon>
        <taxon>Halosauridae</taxon>
        <taxon>Aldrovandia</taxon>
    </lineage>
</organism>
<comment type="catalytic activity">
    <reaction evidence="14">
        <text>D-fructopyranose(out) + Na(+)(out) = D-fructopyranose(in) + Na(+)(in)</text>
        <dbReference type="Rhea" id="RHEA:72915"/>
        <dbReference type="ChEBI" id="CHEBI:29101"/>
        <dbReference type="ChEBI" id="CHEBI:37714"/>
    </reaction>
    <physiologicalReaction direction="left-to-right" evidence="14">
        <dbReference type="Rhea" id="RHEA:72916"/>
    </physiologicalReaction>
</comment>
<evidence type="ECO:0000313" key="22">
    <source>
        <dbReference type="Proteomes" id="UP001221898"/>
    </source>
</evidence>
<feature type="transmembrane region" description="Helical" evidence="20">
    <location>
        <begin position="409"/>
        <end position="430"/>
    </location>
</feature>
<dbReference type="PANTHER" id="PTHR11819:SF128">
    <property type="entry name" value="SODIUM_MANNOSE COTRANSPORTER SLC5A10"/>
    <property type="match status" value="1"/>
</dbReference>
<evidence type="ECO:0000256" key="6">
    <source>
        <dbReference type="ARBA" id="ARBA00022692"/>
    </source>
</evidence>
<dbReference type="Pfam" id="PF00474">
    <property type="entry name" value="SSF"/>
    <property type="match status" value="1"/>
</dbReference>
<gene>
    <name evidence="21" type="ORF">AAFF_G00080310</name>
</gene>
<feature type="transmembrane region" description="Helical" evidence="20">
    <location>
        <begin position="513"/>
        <end position="534"/>
    </location>
</feature>
<feature type="transmembrane region" description="Helical" evidence="20">
    <location>
        <begin position="170"/>
        <end position="194"/>
    </location>
</feature>